<feature type="non-terminal residue" evidence="2">
    <location>
        <position position="1"/>
    </location>
</feature>
<accession>A0A167TJM5</accession>
<dbReference type="SUPFAM" id="SSF88697">
    <property type="entry name" value="PUA domain-like"/>
    <property type="match status" value="1"/>
</dbReference>
<dbReference type="OrthoDB" id="199771at2759"/>
<dbReference type="InterPro" id="IPR015947">
    <property type="entry name" value="PUA-like_sf"/>
</dbReference>
<name>A0A167TJM5_9AGAM</name>
<feature type="region of interest" description="Disordered" evidence="1">
    <location>
        <begin position="91"/>
        <end position="111"/>
    </location>
</feature>
<dbReference type="AlphaFoldDB" id="A0A167TJM5"/>
<evidence type="ECO:0008006" key="4">
    <source>
        <dbReference type="Google" id="ProtNLM"/>
    </source>
</evidence>
<dbReference type="STRING" id="436010.A0A167TJM5"/>
<reference evidence="2 3" key="1">
    <citation type="journal article" date="2016" name="Mol. Biol. Evol.">
        <title>Comparative Genomics of Early-Diverging Mushroom-Forming Fungi Provides Insights into the Origins of Lignocellulose Decay Capabilities.</title>
        <authorList>
            <person name="Nagy L.G."/>
            <person name="Riley R."/>
            <person name="Tritt A."/>
            <person name="Adam C."/>
            <person name="Daum C."/>
            <person name="Floudas D."/>
            <person name="Sun H."/>
            <person name="Yadav J.S."/>
            <person name="Pangilinan J."/>
            <person name="Larsson K.H."/>
            <person name="Matsuura K."/>
            <person name="Barry K."/>
            <person name="Labutti K."/>
            <person name="Kuo R."/>
            <person name="Ohm R.A."/>
            <person name="Bhattacharya S.S."/>
            <person name="Shirouzu T."/>
            <person name="Yoshinaga Y."/>
            <person name="Martin F.M."/>
            <person name="Grigoriev I.V."/>
            <person name="Hibbett D.S."/>
        </authorList>
    </citation>
    <scope>NUCLEOTIDE SEQUENCE [LARGE SCALE GENOMIC DNA]</scope>
    <source>
        <strain evidence="2 3">CBS 109695</strain>
    </source>
</reference>
<evidence type="ECO:0000313" key="2">
    <source>
        <dbReference type="EMBL" id="KZP03005.1"/>
    </source>
</evidence>
<keyword evidence="3" id="KW-1185">Reference proteome</keyword>
<evidence type="ECO:0000256" key="1">
    <source>
        <dbReference type="SAM" id="MobiDB-lite"/>
    </source>
</evidence>
<dbReference type="Proteomes" id="UP000076532">
    <property type="component" value="Unassembled WGS sequence"/>
</dbReference>
<organism evidence="2 3">
    <name type="scientific">Athelia psychrophila</name>
    <dbReference type="NCBI Taxonomy" id="1759441"/>
    <lineage>
        <taxon>Eukaryota</taxon>
        <taxon>Fungi</taxon>
        <taxon>Dikarya</taxon>
        <taxon>Basidiomycota</taxon>
        <taxon>Agaricomycotina</taxon>
        <taxon>Agaricomycetes</taxon>
        <taxon>Agaricomycetidae</taxon>
        <taxon>Atheliales</taxon>
        <taxon>Atheliaceae</taxon>
        <taxon>Athelia</taxon>
    </lineage>
</organism>
<evidence type="ECO:0000313" key="3">
    <source>
        <dbReference type="Proteomes" id="UP000076532"/>
    </source>
</evidence>
<proteinExistence type="predicted"/>
<protein>
    <recommendedName>
        <fullName evidence="4">PUA domain-containing protein</fullName>
    </recommendedName>
</protein>
<dbReference type="InterPro" id="IPR036974">
    <property type="entry name" value="PUA_sf"/>
</dbReference>
<gene>
    <name evidence="2" type="ORF">FIBSPDRAFT_905345</name>
</gene>
<dbReference type="GO" id="GO:0003723">
    <property type="term" value="F:RNA binding"/>
    <property type="evidence" value="ECO:0007669"/>
    <property type="project" value="InterPro"/>
</dbReference>
<dbReference type="EMBL" id="KV418200">
    <property type="protein sequence ID" value="KZP03005.1"/>
    <property type="molecule type" value="Genomic_DNA"/>
</dbReference>
<sequence length="111" mass="11731">VARLDPNGDPLWFTLGKGSEDLILTVIPVLVGGADLMIPGVPLRAGAPLAVGRMALSAEDVHARGERENEKGRGKAVLVLHTWKDCLWETGASGDVPAPQNVVEAAESEQR</sequence>
<dbReference type="Gene3D" id="2.30.130.10">
    <property type="entry name" value="PUA domain"/>
    <property type="match status" value="1"/>
</dbReference>